<keyword evidence="2" id="KW-1185">Reference proteome</keyword>
<protein>
    <submittedName>
        <fullName evidence="1">Uncharacterized protein</fullName>
    </submittedName>
</protein>
<evidence type="ECO:0000313" key="2">
    <source>
        <dbReference type="Proteomes" id="UP000597762"/>
    </source>
</evidence>
<dbReference type="Proteomes" id="UP000597762">
    <property type="component" value="Unassembled WGS sequence"/>
</dbReference>
<name>A0A812B5A8_ACAPH</name>
<dbReference type="EMBL" id="CAHIKZ030000334">
    <property type="protein sequence ID" value="CAE1168980.1"/>
    <property type="molecule type" value="Genomic_DNA"/>
</dbReference>
<reference evidence="1" key="1">
    <citation type="submission" date="2021-01" db="EMBL/GenBank/DDBJ databases">
        <authorList>
            <person name="Li R."/>
            <person name="Bekaert M."/>
        </authorList>
    </citation>
    <scope>NUCLEOTIDE SEQUENCE</scope>
    <source>
        <strain evidence="1">Farmed</strain>
    </source>
</reference>
<organism evidence="1 2">
    <name type="scientific">Acanthosepion pharaonis</name>
    <name type="common">Pharaoh cuttlefish</name>
    <name type="synonym">Sepia pharaonis</name>
    <dbReference type="NCBI Taxonomy" id="158019"/>
    <lineage>
        <taxon>Eukaryota</taxon>
        <taxon>Metazoa</taxon>
        <taxon>Spiralia</taxon>
        <taxon>Lophotrochozoa</taxon>
        <taxon>Mollusca</taxon>
        <taxon>Cephalopoda</taxon>
        <taxon>Coleoidea</taxon>
        <taxon>Decapodiformes</taxon>
        <taxon>Sepiida</taxon>
        <taxon>Sepiina</taxon>
        <taxon>Sepiidae</taxon>
        <taxon>Acanthosepion</taxon>
    </lineage>
</organism>
<proteinExistence type="predicted"/>
<sequence>MAAELRAEKNRNASRRHIACVTLPDKRTVTTNAGICEVFRDYFQDLFTREPGLSSAHFDAYLADFPCLGAAEAARLKANPVLRGIALPGATTSARYSAYADDISVLVSSRAEIDEVSKEYEMVTGAKISLLACGWVRGREFLFPDLSSGRMGRSSYSASGLVLISSWE</sequence>
<dbReference type="AlphaFoldDB" id="A0A812B5A8"/>
<gene>
    <name evidence="1" type="ORF">SPHA_10338</name>
</gene>
<evidence type="ECO:0000313" key="1">
    <source>
        <dbReference type="EMBL" id="CAE1168980.1"/>
    </source>
</evidence>
<accession>A0A812B5A8</accession>
<comment type="caution">
    <text evidence="1">The sequence shown here is derived from an EMBL/GenBank/DDBJ whole genome shotgun (WGS) entry which is preliminary data.</text>
</comment>